<protein>
    <recommendedName>
        <fullName evidence="3">Homeodomain-like domain protein</fullName>
    </recommendedName>
</protein>
<comment type="caution">
    <text evidence="1">The sequence shown here is derived from an EMBL/GenBank/DDBJ whole genome shotgun (WGS) entry which is preliminary data.</text>
</comment>
<dbReference type="OrthoDB" id="5459819at2"/>
<sequence>MEDRSQDLLAAIERLAQRAQADDARNRPALVRLIRAIDGVYPELANAPLVAQIADDILDLLHNVGCGPITENPLRTDRNERQRLLRRAAIIAHMDHNAKRRTVQDAWLALQRAGSSKTKDRFASEQARALNLSPATVRRWLRDGELRRNSNA</sequence>
<proteinExistence type="predicted"/>
<dbReference type="EMBL" id="VJND01000002">
    <property type="protein sequence ID" value="TSE26906.1"/>
    <property type="molecule type" value="Genomic_DNA"/>
</dbReference>
<name>A0A554WTJ1_9BURK</name>
<organism evidence="1 2">
    <name type="scientific">Tepidimonas sediminis</name>
    <dbReference type="NCBI Taxonomy" id="2588941"/>
    <lineage>
        <taxon>Bacteria</taxon>
        <taxon>Pseudomonadati</taxon>
        <taxon>Pseudomonadota</taxon>
        <taxon>Betaproteobacteria</taxon>
        <taxon>Burkholderiales</taxon>
        <taxon>Tepidimonas</taxon>
    </lineage>
</organism>
<dbReference type="Proteomes" id="UP000320225">
    <property type="component" value="Unassembled WGS sequence"/>
</dbReference>
<keyword evidence="2" id="KW-1185">Reference proteome</keyword>
<dbReference type="AlphaFoldDB" id="A0A554WTJ1"/>
<dbReference type="RefSeq" id="WP_143893505.1">
    <property type="nucleotide sequence ID" value="NZ_VJND01000002.1"/>
</dbReference>
<evidence type="ECO:0000313" key="1">
    <source>
        <dbReference type="EMBL" id="TSE26906.1"/>
    </source>
</evidence>
<evidence type="ECO:0008006" key="3">
    <source>
        <dbReference type="Google" id="ProtNLM"/>
    </source>
</evidence>
<reference evidence="1 2" key="1">
    <citation type="submission" date="2019-07" db="EMBL/GenBank/DDBJ databases">
        <title>Tepidimonas sediminis YIM 72259 draft genome.</title>
        <authorList>
            <person name="Da Costa M.S."/>
            <person name="Froufe H.J.C."/>
            <person name="Egas C."/>
            <person name="Albuquerque L."/>
        </authorList>
    </citation>
    <scope>NUCLEOTIDE SEQUENCE [LARGE SCALE GENOMIC DNA]</scope>
    <source>
        <strain evidence="1 2">YIM 72259</strain>
    </source>
</reference>
<gene>
    <name evidence="1" type="ORF">Tsedi_00616</name>
</gene>
<accession>A0A554WTJ1</accession>
<evidence type="ECO:0000313" key="2">
    <source>
        <dbReference type="Proteomes" id="UP000320225"/>
    </source>
</evidence>